<dbReference type="RefSeq" id="WP_258568156.1">
    <property type="nucleotide sequence ID" value="NZ_CP092900.1"/>
</dbReference>
<dbReference type="SUPFAM" id="SSF89360">
    <property type="entry name" value="HesB-like domain"/>
    <property type="match status" value="1"/>
</dbReference>
<dbReference type="Gene3D" id="3.90.1010.10">
    <property type="match status" value="1"/>
</dbReference>
<dbReference type="Pfam" id="PF01592">
    <property type="entry name" value="NifU_N"/>
    <property type="match status" value="1"/>
</dbReference>
<keyword evidence="3" id="KW-1185">Reference proteome</keyword>
<dbReference type="InterPro" id="IPR035903">
    <property type="entry name" value="HesB-like_dom_sf"/>
</dbReference>
<evidence type="ECO:0000313" key="2">
    <source>
        <dbReference type="EMBL" id="UTC24373.1"/>
    </source>
</evidence>
<accession>A0ABY5DIC1</accession>
<gene>
    <name evidence="2" type="ORF">MMH89_03965</name>
</gene>
<dbReference type="CDD" id="cd06664">
    <property type="entry name" value="IscU_like"/>
    <property type="match status" value="1"/>
</dbReference>
<evidence type="ECO:0000313" key="3">
    <source>
        <dbReference type="Proteomes" id="UP001055955"/>
    </source>
</evidence>
<proteinExistence type="predicted"/>
<reference evidence="2 3" key="1">
    <citation type="journal article" date="2022" name="Nat. Microbiol.">
        <title>The microbiome of a bacterivorous marine choanoflagellate contains a resource-demanding obligate bacterial associate.</title>
        <authorList>
            <person name="Needham D.M."/>
            <person name="Poirier C."/>
            <person name="Bachy C."/>
            <person name="George E.E."/>
            <person name="Wilken S."/>
            <person name="Yung C.C.M."/>
            <person name="Limardo A.J."/>
            <person name="Morando M."/>
            <person name="Sudek L."/>
            <person name="Malmstrom R.R."/>
            <person name="Keeling P.J."/>
            <person name="Santoro A.E."/>
            <person name="Worden A.Z."/>
        </authorList>
    </citation>
    <scope>NUCLEOTIDE SEQUENCE [LARGE SCALE GENOMIC DNA]</scope>
    <source>
        <strain evidence="2 3">Comchoano-1</strain>
    </source>
</reference>
<dbReference type="EMBL" id="CP092900">
    <property type="protein sequence ID" value="UTC24373.1"/>
    <property type="molecule type" value="Genomic_DNA"/>
</dbReference>
<sequence>MMDLYQQMIIDHSKNPVGHCNQLDGCCAHGVNPLCGDKIDCCVEIENETIVKISHQAYGCSLAKASASLLAKTCEGMLIDEFNQQYKSVISVLTEGGELDGKLACFNHVHRFPMRVKCVTFPWHAARQAITQALYPVKVKQSAQVYWQQMVEQAEAKGLYLDFKQVGCYGWQYKTQLIDDQVDPSWNVYKFDGWALYMSQDTKNRVEGTIVDYTKSQDGITTKVSYTHPAAKQYCGCGDSLFIEDVK</sequence>
<organism evidence="2 3">
    <name type="scientific">Candidatus Comchoanobacter bicostacola</name>
    <dbReference type="NCBI Taxonomy" id="2919598"/>
    <lineage>
        <taxon>Bacteria</taxon>
        <taxon>Pseudomonadati</taxon>
        <taxon>Pseudomonadota</taxon>
        <taxon>Gammaproteobacteria</taxon>
        <taxon>Candidatus Comchoanobacterales</taxon>
        <taxon>Candidatus Comchoanobacteraceae</taxon>
        <taxon>Candidatus Comchoanobacter</taxon>
    </lineage>
</organism>
<evidence type="ECO:0000259" key="1">
    <source>
        <dbReference type="Pfam" id="PF01592"/>
    </source>
</evidence>
<protein>
    <submittedName>
        <fullName evidence="2">Iron-sulfur cluster assembly scaffold protein</fullName>
    </submittedName>
</protein>
<dbReference type="Proteomes" id="UP001055955">
    <property type="component" value="Chromosome"/>
</dbReference>
<feature type="domain" description="NIF system FeS cluster assembly NifU N-terminal" evidence="1">
    <location>
        <begin position="5"/>
        <end position="93"/>
    </location>
</feature>
<dbReference type="Gene3D" id="2.60.300.12">
    <property type="entry name" value="HesB-like domain"/>
    <property type="match status" value="1"/>
</dbReference>
<dbReference type="InterPro" id="IPR002871">
    <property type="entry name" value="NIF_FeS_clus_asmbl_NifU_N"/>
</dbReference>
<name>A0ABY5DIC1_9GAMM</name>
<dbReference type="SUPFAM" id="SSF82649">
    <property type="entry name" value="SufE/NifU"/>
    <property type="match status" value="1"/>
</dbReference>